<organism evidence="2 3">
    <name type="scientific">Letharia columbiana</name>
    <dbReference type="NCBI Taxonomy" id="112416"/>
    <lineage>
        <taxon>Eukaryota</taxon>
        <taxon>Fungi</taxon>
        <taxon>Dikarya</taxon>
        <taxon>Ascomycota</taxon>
        <taxon>Pezizomycotina</taxon>
        <taxon>Lecanoromycetes</taxon>
        <taxon>OSLEUM clade</taxon>
        <taxon>Lecanoromycetidae</taxon>
        <taxon>Lecanorales</taxon>
        <taxon>Lecanorineae</taxon>
        <taxon>Parmeliaceae</taxon>
        <taxon>Letharia</taxon>
    </lineage>
</organism>
<dbReference type="InterPro" id="IPR000719">
    <property type="entry name" value="Prot_kinase_dom"/>
</dbReference>
<proteinExistence type="predicted"/>
<dbReference type="RefSeq" id="XP_037170659.1">
    <property type="nucleotide sequence ID" value="XM_037302080.1"/>
</dbReference>
<dbReference type="Proteomes" id="UP000578531">
    <property type="component" value="Unassembled WGS sequence"/>
</dbReference>
<evidence type="ECO:0000259" key="1">
    <source>
        <dbReference type="PROSITE" id="PS50011"/>
    </source>
</evidence>
<accession>A0A8H6G6R7</accession>
<feature type="domain" description="Protein kinase" evidence="1">
    <location>
        <begin position="1"/>
        <end position="141"/>
    </location>
</feature>
<evidence type="ECO:0000313" key="2">
    <source>
        <dbReference type="EMBL" id="KAF6241419.1"/>
    </source>
</evidence>
<dbReference type="GO" id="GO:0005524">
    <property type="term" value="F:ATP binding"/>
    <property type="evidence" value="ECO:0007669"/>
    <property type="project" value="InterPro"/>
</dbReference>
<dbReference type="Gene3D" id="1.10.510.10">
    <property type="entry name" value="Transferase(Phosphotransferase) domain 1"/>
    <property type="match status" value="1"/>
</dbReference>
<gene>
    <name evidence="2" type="ORF">HO173_000129</name>
</gene>
<keyword evidence="3" id="KW-1185">Reference proteome</keyword>
<dbReference type="PROSITE" id="PS50011">
    <property type="entry name" value="PROTEIN_KINASE_DOM"/>
    <property type="match status" value="1"/>
</dbReference>
<reference evidence="2 3" key="1">
    <citation type="journal article" date="2020" name="Genomics">
        <title>Complete, high-quality genomes from long-read metagenomic sequencing of two wolf lichen thalli reveals enigmatic genome architecture.</title>
        <authorList>
            <person name="McKenzie S.K."/>
            <person name="Walston R.F."/>
            <person name="Allen J.L."/>
        </authorList>
    </citation>
    <scope>NUCLEOTIDE SEQUENCE [LARGE SCALE GENOMIC DNA]</scope>
    <source>
        <strain evidence="2">WasteWater2</strain>
    </source>
</reference>
<dbReference type="SUPFAM" id="SSF56112">
    <property type="entry name" value="Protein kinase-like (PK-like)"/>
    <property type="match status" value="1"/>
</dbReference>
<dbReference type="EMBL" id="JACCJC010000001">
    <property type="protein sequence ID" value="KAF6241419.1"/>
    <property type="molecule type" value="Genomic_DNA"/>
</dbReference>
<dbReference type="AlphaFoldDB" id="A0A8H6G6R7"/>
<dbReference type="OrthoDB" id="5979581at2759"/>
<sequence length="141" mass="15853">MVVSDYSNYDDREEWLDPDIVLRISEQLVDAVTFLHEAGYAHGDISSRNIVFTCNHLSQASKEDLFNILGPPESENLTRLDGEPSGDSLPKQLVKTVGWDNWTEEDEEDLRIIDFGEAFLQGGRAEKACPAWHFAKAGNNL</sequence>
<comment type="caution">
    <text evidence="2">The sequence shown here is derived from an EMBL/GenBank/DDBJ whole genome shotgun (WGS) entry which is preliminary data.</text>
</comment>
<dbReference type="GO" id="GO:0004672">
    <property type="term" value="F:protein kinase activity"/>
    <property type="evidence" value="ECO:0007669"/>
    <property type="project" value="InterPro"/>
</dbReference>
<dbReference type="GeneID" id="59281809"/>
<dbReference type="InterPro" id="IPR011009">
    <property type="entry name" value="Kinase-like_dom_sf"/>
</dbReference>
<protein>
    <recommendedName>
        <fullName evidence="1">Protein kinase domain-containing protein</fullName>
    </recommendedName>
</protein>
<evidence type="ECO:0000313" key="3">
    <source>
        <dbReference type="Proteomes" id="UP000578531"/>
    </source>
</evidence>
<name>A0A8H6G6R7_9LECA</name>